<name>A0A067MZZ8_BOTB1</name>
<accession>A0A067MZZ8</accession>
<dbReference type="Pfam" id="PF13087">
    <property type="entry name" value="AAA_12"/>
    <property type="match status" value="1"/>
</dbReference>
<evidence type="ECO:0008006" key="11">
    <source>
        <dbReference type="Google" id="ProtNLM"/>
    </source>
</evidence>
<dbReference type="GO" id="GO:0005737">
    <property type="term" value="C:cytoplasm"/>
    <property type="evidence" value="ECO:0007669"/>
    <property type="project" value="TreeGrafter"/>
</dbReference>
<dbReference type="PANTHER" id="PTHR10887:SF517">
    <property type="entry name" value="RNA HELICASE NONSENSE MRNA REDUCING FACTOR"/>
    <property type="match status" value="1"/>
</dbReference>
<dbReference type="FunFam" id="3.40.50.300:FF:000326">
    <property type="entry name" value="P-loop containing nucleoside triphosphate hydrolase"/>
    <property type="match status" value="1"/>
</dbReference>
<dbReference type="GO" id="GO:0003724">
    <property type="term" value="F:RNA helicase activity"/>
    <property type="evidence" value="ECO:0007669"/>
    <property type="project" value="TreeGrafter"/>
</dbReference>
<dbReference type="InterPro" id="IPR047187">
    <property type="entry name" value="SF1_C_Upf1"/>
</dbReference>
<keyword evidence="3" id="KW-0378">Hydrolase</keyword>
<keyword evidence="5" id="KW-0067">ATP-binding</keyword>
<dbReference type="CDD" id="cd18808">
    <property type="entry name" value="SF1_C_Upf1"/>
    <property type="match status" value="1"/>
</dbReference>
<comment type="similarity">
    <text evidence="1">Belongs to the DNA2/NAM7 helicase family.</text>
</comment>
<feature type="region of interest" description="Disordered" evidence="6">
    <location>
        <begin position="365"/>
        <end position="390"/>
    </location>
</feature>
<evidence type="ECO:0000256" key="2">
    <source>
        <dbReference type="ARBA" id="ARBA00022741"/>
    </source>
</evidence>
<dbReference type="Gene3D" id="3.40.50.300">
    <property type="entry name" value="P-loop containing nucleotide triphosphate hydrolases"/>
    <property type="match status" value="2"/>
</dbReference>
<keyword evidence="2" id="KW-0547">Nucleotide-binding</keyword>
<dbReference type="InterPro" id="IPR041679">
    <property type="entry name" value="DNA2/NAM7-like_C"/>
</dbReference>
<dbReference type="Proteomes" id="UP000027195">
    <property type="component" value="Unassembled WGS sequence"/>
</dbReference>
<dbReference type="InParanoid" id="A0A067MZZ8"/>
<reference evidence="10" key="1">
    <citation type="journal article" date="2014" name="Proc. Natl. Acad. Sci. U.S.A.">
        <title>Extensive sampling of basidiomycete genomes demonstrates inadequacy of the white-rot/brown-rot paradigm for wood decay fungi.</title>
        <authorList>
            <person name="Riley R."/>
            <person name="Salamov A.A."/>
            <person name="Brown D.W."/>
            <person name="Nagy L.G."/>
            <person name="Floudas D."/>
            <person name="Held B.W."/>
            <person name="Levasseur A."/>
            <person name="Lombard V."/>
            <person name="Morin E."/>
            <person name="Otillar R."/>
            <person name="Lindquist E.A."/>
            <person name="Sun H."/>
            <person name="LaButti K.M."/>
            <person name="Schmutz J."/>
            <person name="Jabbour D."/>
            <person name="Luo H."/>
            <person name="Baker S.E."/>
            <person name="Pisabarro A.G."/>
            <person name="Walton J.D."/>
            <person name="Blanchette R.A."/>
            <person name="Henrissat B."/>
            <person name="Martin F."/>
            <person name="Cullen D."/>
            <person name="Hibbett D.S."/>
            <person name="Grigoriev I.V."/>
        </authorList>
    </citation>
    <scope>NUCLEOTIDE SEQUENCE [LARGE SCALE GENOMIC DNA]</scope>
    <source>
        <strain evidence="10">FD-172 SS1</strain>
    </source>
</reference>
<feature type="domain" description="DNA2/NAM7 helicase-like C-terminal" evidence="8">
    <location>
        <begin position="668"/>
        <end position="883"/>
    </location>
</feature>
<evidence type="ECO:0000256" key="6">
    <source>
        <dbReference type="SAM" id="MobiDB-lite"/>
    </source>
</evidence>
<evidence type="ECO:0000256" key="1">
    <source>
        <dbReference type="ARBA" id="ARBA00007913"/>
    </source>
</evidence>
<dbReference type="InterPro" id="IPR045055">
    <property type="entry name" value="DNA2/NAM7-like"/>
</dbReference>
<dbReference type="PANTHER" id="PTHR10887">
    <property type="entry name" value="DNA2/NAM7 HELICASE FAMILY"/>
    <property type="match status" value="1"/>
</dbReference>
<evidence type="ECO:0000256" key="3">
    <source>
        <dbReference type="ARBA" id="ARBA00022801"/>
    </source>
</evidence>
<evidence type="ECO:0000313" key="10">
    <source>
        <dbReference type="Proteomes" id="UP000027195"/>
    </source>
</evidence>
<dbReference type="GO" id="GO:0005694">
    <property type="term" value="C:chromosome"/>
    <property type="evidence" value="ECO:0007669"/>
    <property type="project" value="UniProtKB-ARBA"/>
</dbReference>
<dbReference type="GO" id="GO:0016787">
    <property type="term" value="F:hydrolase activity"/>
    <property type="evidence" value="ECO:0007669"/>
    <property type="project" value="UniProtKB-KW"/>
</dbReference>
<evidence type="ECO:0000259" key="7">
    <source>
        <dbReference type="Pfam" id="PF13086"/>
    </source>
</evidence>
<dbReference type="SUPFAM" id="SSF52540">
    <property type="entry name" value="P-loop containing nucleoside triphosphate hydrolases"/>
    <property type="match status" value="1"/>
</dbReference>
<dbReference type="GO" id="GO:0005524">
    <property type="term" value="F:ATP binding"/>
    <property type="evidence" value="ECO:0007669"/>
    <property type="project" value="UniProtKB-KW"/>
</dbReference>
<gene>
    <name evidence="9" type="ORF">BOTBODRAFT_106235</name>
</gene>
<evidence type="ECO:0000256" key="5">
    <source>
        <dbReference type="ARBA" id="ARBA00022840"/>
    </source>
</evidence>
<evidence type="ECO:0000313" key="9">
    <source>
        <dbReference type="EMBL" id="KDQ17106.1"/>
    </source>
</evidence>
<dbReference type="Pfam" id="PF13086">
    <property type="entry name" value="AAA_11"/>
    <property type="match status" value="1"/>
</dbReference>
<evidence type="ECO:0000256" key="4">
    <source>
        <dbReference type="ARBA" id="ARBA00022806"/>
    </source>
</evidence>
<dbReference type="AlphaFoldDB" id="A0A067MZZ8"/>
<dbReference type="GO" id="GO:0000184">
    <property type="term" value="P:nuclear-transcribed mRNA catabolic process, nonsense-mediated decay"/>
    <property type="evidence" value="ECO:0007669"/>
    <property type="project" value="TreeGrafter"/>
</dbReference>
<dbReference type="InterPro" id="IPR027417">
    <property type="entry name" value="P-loop_NTPase"/>
</dbReference>
<dbReference type="InterPro" id="IPR041677">
    <property type="entry name" value="DNA2/NAM7_AAA_11"/>
</dbReference>
<dbReference type="STRING" id="930990.A0A067MZZ8"/>
<organism evidence="9 10">
    <name type="scientific">Botryobasidium botryosum (strain FD-172 SS1)</name>
    <dbReference type="NCBI Taxonomy" id="930990"/>
    <lineage>
        <taxon>Eukaryota</taxon>
        <taxon>Fungi</taxon>
        <taxon>Dikarya</taxon>
        <taxon>Basidiomycota</taxon>
        <taxon>Agaricomycotina</taxon>
        <taxon>Agaricomycetes</taxon>
        <taxon>Cantharellales</taxon>
        <taxon>Botryobasidiaceae</taxon>
        <taxon>Botryobasidium</taxon>
    </lineage>
</organism>
<sequence>MKRFANNTSALVKKCEKDAATPSRTVNAAISTWRGALSSKPLSLARASSSAPVVTQQLRTWIRTHSHVARAQPVDRFFSNQNYFADNVWKPTTSWNSKTKVEEPGPIEDSEWLQEENDGYELESQGEAKGDVAVGEGGAEHVVKRHDWRDRATSRLSKRERLEKKTERLKFPRRYNPPVRVSPDQPYFNEIETYKKHFEPLLAAEQVENETVIRERLSQWDISRLVEAGYCLLGLRGFWEQATDFGRPVASFSCGPGEVLKWHRFENGTQVFVSISDPLGEDAIIGSVISRTNTSIRLSFDEKFKDLDKKEWRLDLGLSDIAYQRMRAAIDSLHLDPRNHQAEFSPGRQYISRGTTLRDILLKSFSTDSETPDEPASEASPKTGSSASRGHGIFYENQLIQSWAKRYRSENPLIMEGDPKLDLNASQIRAIALMLGERLSLVQGPPGTGKTKTIAEAVKLLKVHFEVPEPILVCTYTNVAVDNLVEPLAAAGLRPLRVGFAGNVKPELRKYTLDARMEEHPLAPERKRLLEEVKELESKARRRAALRDPESKSRKIVVDRGSSLYLALPYIKERLERIRSMLYWLKEQMIADILSEADVVCTTCITSACSALKKIDFPIVFLDEASMSTEPASLIPLMKGAEHVALIGDHKQLSPVVTSDEARTGGLGTSLFERLTHEGVPAVMLDTQYRMHPAISAFPSSEFYNLALRDGTIDECGHISARLLPPKSLHLKRDPETGAGPSVVFLDHGGAEAKKDRSKVNMNEAAIVCSVVEDLLLNNPDITGSDIGIIAPYAAQITLLDSLLKTDEAYKEHFKRVLGRHRALETADIEVKTVDGFEGREKDIIIFSTVRNNTTGHIGFLADRRRMNVGLTRARRGLFLVGNLRTLRAGKVGGGEDDARAWRRYMDYLKRKDSVREVHGTGLVQMLVAGRV</sequence>
<keyword evidence="4" id="KW-0347">Helicase</keyword>
<dbReference type="EMBL" id="KL198025">
    <property type="protein sequence ID" value="KDQ17106.1"/>
    <property type="molecule type" value="Genomic_DNA"/>
</dbReference>
<evidence type="ECO:0000259" key="8">
    <source>
        <dbReference type="Pfam" id="PF13087"/>
    </source>
</evidence>
<dbReference type="OrthoDB" id="6513042at2759"/>
<protein>
    <recommendedName>
        <fullName evidence="11">AAA+ ATPase domain-containing protein</fullName>
    </recommendedName>
</protein>
<proteinExistence type="inferred from homology"/>
<keyword evidence="10" id="KW-1185">Reference proteome</keyword>
<feature type="domain" description="DNA2/NAM7 helicase helicase" evidence="7">
    <location>
        <begin position="423"/>
        <end position="659"/>
    </location>
</feature>
<dbReference type="HOGENOM" id="CLU_001666_8_3_1"/>